<evidence type="ECO:0000313" key="1">
    <source>
        <dbReference type="EMBL" id="GHE08908.1"/>
    </source>
</evidence>
<protein>
    <submittedName>
        <fullName evidence="1">Uncharacterized protein</fullName>
    </submittedName>
</protein>
<proteinExistence type="predicted"/>
<keyword evidence="2" id="KW-1185">Reference proteome</keyword>
<dbReference type="Proteomes" id="UP000655443">
    <property type="component" value="Unassembled WGS sequence"/>
</dbReference>
<dbReference type="RefSeq" id="WP_189956701.1">
    <property type="nucleotide sequence ID" value="NZ_BMVG01000018.1"/>
</dbReference>
<comment type="caution">
    <text evidence="1">The sequence shown here is derived from an EMBL/GenBank/DDBJ whole genome shotgun (WGS) entry which is preliminary data.</text>
</comment>
<name>A0A919D560_9ACTN</name>
<reference evidence="1" key="1">
    <citation type="journal article" date="2014" name="Int. J. Syst. Evol. Microbiol.">
        <title>Complete genome sequence of Corynebacterium casei LMG S-19264T (=DSM 44701T), isolated from a smear-ripened cheese.</title>
        <authorList>
            <consortium name="US DOE Joint Genome Institute (JGI-PGF)"/>
            <person name="Walter F."/>
            <person name="Albersmeier A."/>
            <person name="Kalinowski J."/>
            <person name="Ruckert C."/>
        </authorList>
    </citation>
    <scope>NUCLEOTIDE SEQUENCE</scope>
    <source>
        <strain evidence="1">JCM 4714</strain>
    </source>
</reference>
<dbReference type="AlphaFoldDB" id="A0A919D560"/>
<reference evidence="1" key="2">
    <citation type="submission" date="2020-09" db="EMBL/GenBank/DDBJ databases">
        <authorList>
            <person name="Sun Q."/>
            <person name="Ohkuma M."/>
        </authorList>
    </citation>
    <scope>NUCLEOTIDE SEQUENCE</scope>
    <source>
        <strain evidence="1">JCM 4714</strain>
    </source>
</reference>
<accession>A0A919D560</accession>
<evidence type="ECO:0000313" key="2">
    <source>
        <dbReference type="Proteomes" id="UP000655443"/>
    </source>
</evidence>
<dbReference type="EMBL" id="BMVG01000018">
    <property type="protein sequence ID" value="GHE08908.1"/>
    <property type="molecule type" value="Genomic_DNA"/>
</dbReference>
<gene>
    <name evidence="1" type="ORF">GCM10010339_59370</name>
</gene>
<organism evidence="1 2">
    <name type="scientific">Streptomyces alanosinicus</name>
    <dbReference type="NCBI Taxonomy" id="68171"/>
    <lineage>
        <taxon>Bacteria</taxon>
        <taxon>Bacillati</taxon>
        <taxon>Actinomycetota</taxon>
        <taxon>Actinomycetes</taxon>
        <taxon>Kitasatosporales</taxon>
        <taxon>Streptomycetaceae</taxon>
        <taxon>Streptomyces</taxon>
    </lineage>
</organism>
<sequence length="148" mass="15851">MRLRCAPFAVLAACLTGCGGPAGGVRVEGPALTAIPWSGPAYMTDWYGRAWQHPTEVDPVGRIVLSRLTWRDWGSPQARATGEATDETCLSGCPGGHPPSFRVTVLLSDLVKRGGVAFYGHMRLIPLHPPAPSWTEGRDDTDLDVPST</sequence>